<comment type="similarity">
    <text evidence="1">Belongs to the beta-class carbonic anhydrase family.</text>
</comment>
<dbReference type="AlphaFoldDB" id="A0A239VRT8"/>
<name>A0A239VRT8_9MICO</name>
<evidence type="ECO:0000256" key="4">
    <source>
        <dbReference type="ARBA" id="ARBA00022833"/>
    </source>
</evidence>
<evidence type="ECO:0000256" key="6">
    <source>
        <dbReference type="ARBA" id="ARBA00024993"/>
    </source>
</evidence>
<keyword evidence="3 8" id="KW-0479">Metal-binding</keyword>
<dbReference type="FunFam" id="3.40.1050.10:FF:000006">
    <property type="entry name" value="Carbonic anhydrase"/>
    <property type="match status" value="1"/>
</dbReference>
<dbReference type="PROSITE" id="PS00704">
    <property type="entry name" value="PROK_CO2_ANHYDRASE_1"/>
    <property type="match status" value="1"/>
</dbReference>
<dbReference type="CDD" id="cd03378">
    <property type="entry name" value="beta_CA_cladeC"/>
    <property type="match status" value="1"/>
</dbReference>
<sequence length="220" mass="23406">MPEINPMAGSTRPHTPTAAWRAISAGNERFVQGKPLHPNQGAERRFELTGGQQPFATIFGCSDSRVAAEVIFDRGLGDLFVIRTAGHVAGPTEIGSLEYGSEILGIPLIIVLGHDSCGAVSSAITAFETGQMPHGFVRDLVERVTPSVNAAYRKGATSADEIEAEHVRATVHLLRQRSRPIAKRIENGSLAIVGLVYKLSDGAAQVLEVAGRIDGLESSE</sequence>
<dbReference type="SMART" id="SM00947">
    <property type="entry name" value="Pro_CA"/>
    <property type="match status" value="1"/>
</dbReference>
<feature type="binding site" evidence="8">
    <location>
        <position position="114"/>
    </location>
    <ligand>
        <name>Zn(2+)</name>
        <dbReference type="ChEBI" id="CHEBI:29105"/>
    </ligand>
</feature>
<evidence type="ECO:0000256" key="1">
    <source>
        <dbReference type="ARBA" id="ARBA00006217"/>
    </source>
</evidence>
<keyword evidence="4 8" id="KW-0862">Zinc</keyword>
<evidence type="ECO:0000313" key="9">
    <source>
        <dbReference type="EMBL" id="SNV24314.1"/>
    </source>
</evidence>
<dbReference type="STRING" id="1121387.GCA_000429885_00400"/>
<dbReference type="PANTHER" id="PTHR11002:SF79">
    <property type="entry name" value="CARBONIC ANHYDRASE 2"/>
    <property type="match status" value="1"/>
</dbReference>
<dbReference type="GO" id="GO:0004089">
    <property type="term" value="F:carbonate dehydratase activity"/>
    <property type="evidence" value="ECO:0007669"/>
    <property type="project" value="UniProtKB-EC"/>
</dbReference>
<dbReference type="PANTHER" id="PTHR11002">
    <property type="entry name" value="CARBONIC ANHYDRASE"/>
    <property type="match status" value="1"/>
</dbReference>
<feature type="binding site" evidence="8">
    <location>
        <position position="61"/>
    </location>
    <ligand>
        <name>Zn(2+)</name>
        <dbReference type="ChEBI" id="CHEBI:29105"/>
    </ligand>
</feature>
<dbReference type="Proteomes" id="UP000242637">
    <property type="component" value="Chromosome 1"/>
</dbReference>
<gene>
    <name evidence="9" type="primary">cynT_2</name>
    <name evidence="9" type="ORF">SAMEA4475696_02032</name>
</gene>
<evidence type="ECO:0000256" key="3">
    <source>
        <dbReference type="ARBA" id="ARBA00022723"/>
    </source>
</evidence>
<evidence type="ECO:0000256" key="7">
    <source>
        <dbReference type="ARBA" id="ARBA00048348"/>
    </source>
</evidence>
<feature type="binding site" evidence="8">
    <location>
        <position position="63"/>
    </location>
    <ligand>
        <name>Zn(2+)</name>
        <dbReference type="ChEBI" id="CHEBI:29105"/>
    </ligand>
</feature>
<accession>A0A239VRT8</accession>
<dbReference type="GO" id="GO:0008270">
    <property type="term" value="F:zinc ion binding"/>
    <property type="evidence" value="ECO:0007669"/>
    <property type="project" value="InterPro"/>
</dbReference>
<dbReference type="KEGG" id="dco:SAMEA4475696_2032"/>
<dbReference type="GO" id="GO:0015976">
    <property type="term" value="P:carbon utilization"/>
    <property type="evidence" value="ECO:0007669"/>
    <property type="project" value="InterPro"/>
</dbReference>
<dbReference type="EC" id="4.2.1.1" evidence="2"/>
<evidence type="ECO:0000256" key="8">
    <source>
        <dbReference type="PIRSR" id="PIRSR601765-1"/>
    </source>
</evidence>
<reference evidence="9 10" key="1">
    <citation type="submission" date="2017-06" db="EMBL/GenBank/DDBJ databases">
        <authorList>
            <consortium name="Pathogen Informatics"/>
        </authorList>
    </citation>
    <scope>NUCLEOTIDE SEQUENCE [LARGE SCALE GENOMIC DNA]</scope>
    <source>
        <strain evidence="9 10">NCTC13039</strain>
    </source>
</reference>
<keyword evidence="10" id="KW-1185">Reference proteome</keyword>
<keyword evidence="5 9" id="KW-0456">Lyase</keyword>
<comment type="cofactor">
    <cofactor evidence="8">
        <name>Zn(2+)</name>
        <dbReference type="ChEBI" id="CHEBI:29105"/>
    </cofactor>
    <text evidence="8">Binds 1 zinc ion per subunit.</text>
</comment>
<dbReference type="SUPFAM" id="SSF53056">
    <property type="entry name" value="beta-carbonic anhydrase, cab"/>
    <property type="match status" value="1"/>
</dbReference>
<dbReference type="Pfam" id="PF00484">
    <property type="entry name" value="Pro_CA"/>
    <property type="match status" value="1"/>
</dbReference>
<feature type="binding site" evidence="8">
    <location>
        <position position="117"/>
    </location>
    <ligand>
        <name>Zn(2+)</name>
        <dbReference type="ChEBI" id="CHEBI:29105"/>
    </ligand>
</feature>
<organism evidence="9 10">
    <name type="scientific">Dermatophilus congolensis</name>
    <dbReference type="NCBI Taxonomy" id="1863"/>
    <lineage>
        <taxon>Bacteria</taxon>
        <taxon>Bacillati</taxon>
        <taxon>Actinomycetota</taxon>
        <taxon>Actinomycetes</taxon>
        <taxon>Micrococcales</taxon>
        <taxon>Dermatophilaceae</taxon>
        <taxon>Dermatophilus</taxon>
    </lineage>
</organism>
<comment type="function">
    <text evidence="6">Catalyzes the reversible hydration of carbon dioxide to form bicarbonate.</text>
</comment>
<evidence type="ECO:0000256" key="2">
    <source>
        <dbReference type="ARBA" id="ARBA00012925"/>
    </source>
</evidence>
<dbReference type="InterPro" id="IPR001765">
    <property type="entry name" value="Carbonic_anhydrase"/>
</dbReference>
<comment type="catalytic activity">
    <reaction evidence="7">
        <text>hydrogencarbonate + H(+) = CO2 + H2O</text>
        <dbReference type="Rhea" id="RHEA:10748"/>
        <dbReference type="ChEBI" id="CHEBI:15377"/>
        <dbReference type="ChEBI" id="CHEBI:15378"/>
        <dbReference type="ChEBI" id="CHEBI:16526"/>
        <dbReference type="ChEBI" id="CHEBI:17544"/>
        <dbReference type="EC" id="4.2.1.1"/>
    </reaction>
</comment>
<dbReference type="InterPro" id="IPR015892">
    <property type="entry name" value="Carbonic_anhydrase_CS"/>
</dbReference>
<evidence type="ECO:0000256" key="5">
    <source>
        <dbReference type="ARBA" id="ARBA00023239"/>
    </source>
</evidence>
<proteinExistence type="inferred from homology"/>
<dbReference type="Gene3D" id="3.40.1050.10">
    <property type="entry name" value="Carbonic anhydrase"/>
    <property type="match status" value="1"/>
</dbReference>
<evidence type="ECO:0000313" key="10">
    <source>
        <dbReference type="Proteomes" id="UP000242637"/>
    </source>
</evidence>
<dbReference type="InterPro" id="IPR036874">
    <property type="entry name" value="Carbonic_anhydrase_sf"/>
</dbReference>
<protein>
    <recommendedName>
        <fullName evidence="2">carbonic anhydrase</fullName>
        <ecNumber evidence="2">4.2.1.1</ecNumber>
    </recommendedName>
</protein>
<dbReference type="EMBL" id="LT906453">
    <property type="protein sequence ID" value="SNV24314.1"/>
    <property type="molecule type" value="Genomic_DNA"/>
</dbReference>